<dbReference type="InterPro" id="IPR041401">
    <property type="entry name" value="TseB-like_dom"/>
</dbReference>
<feature type="domain" description="Cell wall elongation regulator TseB-like" evidence="1">
    <location>
        <begin position="39"/>
        <end position="84"/>
    </location>
</feature>
<dbReference type="Gene3D" id="3.10.450.40">
    <property type="match status" value="2"/>
</dbReference>
<organism evidence="2 3">
    <name type="scientific">Paenibacillus apii</name>
    <dbReference type="NCBI Taxonomy" id="1850370"/>
    <lineage>
        <taxon>Bacteria</taxon>
        <taxon>Bacillati</taxon>
        <taxon>Bacillota</taxon>
        <taxon>Bacilli</taxon>
        <taxon>Bacillales</taxon>
        <taxon>Paenibacillaceae</taxon>
        <taxon>Paenibacillus</taxon>
    </lineage>
</organism>
<dbReference type="RefSeq" id="WP_165094332.1">
    <property type="nucleotide sequence ID" value="NZ_JAAKGU010000001.1"/>
</dbReference>
<evidence type="ECO:0000313" key="3">
    <source>
        <dbReference type="Proteomes" id="UP000480151"/>
    </source>
</evidence>
<name>A0A6M1PG08_9BACL</name>
<comment type="caution">
    <text evidence="2">The sequence shown here is derived from an EMBL/GenBank/DDBJ whole genome shotgun (WGS) entry which is preliminary data.</text>
</comment>
<gene>
    <name evidence="2" type="ORF">G5B47_03355</name>
</gene>
<reference evidence="2 3" key="1">
    <citation type="submission" date="2020-02" db="EMBL/GenBank/DDBJ databases">
        <authorList>
            <person name="Gao J."/>
            <person name="Sun J."/>
        </authorList>
    </citation>
    <scope>NUCLEOTIDE SEQUENCE [LARGE SCALE GENOMIC DNA]</scope>
    <source>
        <strain evidence="2 3">7124</strain>
    </source>
</reference>
<dbReference type="AlphaFoldDB" id="A0A6M1PG08"/>
<accession>A0A6M1PG08</accession>
<evidence type="ECO:0000259" key="1">
    <source>
        <dbReference type="Pfam" id="PF17881"/>
    </source>
</evidence>
<proteinExistence type="predicted"/>
<dbReference type="Pfam" id="PF17881">
    <property type="entry name" value="TseB"/>
    <property type="match status" value="1"/>
</dbReference>
<dbReference type="InterPro" id="IPR046350">
    <property type="entry name" value="Cystatin_sf"/>
</dbReference>
<sequence>MRKRRKWGLYGAFLALLLLFGFYQFFAYVLKDTWSERKEAEAIATSRAALTEIDRAQKSIWDENAIYWVLTGKNKAGTDMMVWVRFTTDGKPVQGDSAVHAEELSQGTSEKRMRQIIASSLPGIQIKRLLPGAYNGEYAWQLFYKEGDRYYYRFYRFSDGEQIGDGYSLPNR</sequence>
<dbReference type="Proteomes" id="UP000480151">
    <property type="component" value="Unassembled WGS sequence"/>
</dbReference>
<dbReference type="EMBL" id="JAAKGU010000001">
    <property type="protein sequence ID" value="NGM81444.1"/>
    <property type="molecule type" value="Genomic_DNA"/>
</dbReference>
<evidence type="ECO:0000313" key="2">
    <source>
        <dbReference type="EMBL" id="NGM81444.1"/>
    </source>
</evidence>
<protein>
    <recommendedName>
        <fullName evidence="1">Cell wall elongation regulator TseB-like domain-containing protein</fullName>
    </recommendedName>
</protein>
<keyword evidence="3" id="KW-1185">Reference proteome</keyword>
<dbReference type="SUPFAM" id="SSF54403">
    <property type="entry name" value="Cystatin/monellin"/>
    <property type="match status" value="2"/>
</dbReference>